<dbReference type="Proteomes" id="UP000010556">
    <property type="component" value="Unassembled WGS sequence"/>
</dbReference>
<organism evidence="1 2">
    <name type="scientific">Myotis davidii</name>
    <name type="common">David's myotis</name>
    <dbReference type="NCBI Taxonomy" id="225400"/>
    <lineage>
        <taxon>Eukaryota</taxon>
        <taxon>Metazoa</taxon>
        <taxon>Chordata</taxon>
        <taxon>Craniata</taxon>
        <taxon>Vertebrata</taxon>
        <taxon>Euteleostomi</taxon>
        <taxon>Mammalia</taxon>
        <taxon>Eutheria</taxon>
        <taxon>Laurasiatheria</taxon>
        <taxon>Chiroptera</taxon>
        <taxon>Yangochiroptera</taxon>
        <taxon>Vespertilionidae</taxon>
        <taxon>Myotis</taxon>
    </lineage>
</organism>
<dbReference type="AlphaFoldDB" id="L5LVE4"/>
<name>L5LVE4_MYODS</name>
<reference evidence="2" key="1">
    <citation type="journal article" date="2013" name="Science">
        <title>Comparative analysis of bat genomes provides insight into the evolution of flight and immunity.</title>
        <authorList>
            <person name="Zhang G."/>
            <person name="Cowled C."/>
            <person name="Shi Z."/>
            <person name="Huang Z."/>
            <person name="Bishop-Lilly K.A."/>
            <person name="Fang X."/>
            <person name="Wynne J.W."/>
            <person name="Xiong Z."/>
            <person name="Baker M.L."/>
            <person name="Zhao W."/>
            <person name="Tachedjian M."/>
            <person name="Zhu Y."/>
            <person name="Zhou P."/>
            <person name="Jiang X."/>
            <person name="Ng J."/>
            <person name="Yang L."/>
            <person name="Wu L."/>
            <person name="Xiao J."/>
            <person name="Feng Y."/>
            <person name="Chen Y."/>
            <person name="Sun X."/>
            <person name="Zhang Y."/>
            <person name="Marsh G.A."/>
            <person name="Crameri G."/>
            <person name="Broder C.C."/>
            <person name="Frey K.G."/>
            <person name="Wang L.F."/>
            <person name="Wang J."/>
        </authorList>
    </citation>
    <scope>NUCLEOTIDE SEQUENCE [LARGE SCALE GENOMIC DNA]</scope>
</reference>
<keyword evidence="2" id="KW-1185">Reference proteome</keyword>
<proteinExistence type="predicted"/>
<gene>
    <name evidence="1" type="ORF">MDA_GLEAN10000644</name>
</gene>
<sequence>MWAHHVLLPQVPSYAFENVDTTKKKLPVHILDGLTLSYKSLTSRDSEGGVSAIHMVTTGRGPPLSRRVSLEWSSSPTLLFESFTELAGQPPLQDGLLCGQEMAAQFEPQKKPVRQQIHRMFLLRVKLMHFVNSLHNYIMTRVSFVKEAIMKVLNLALMFADGWQAGLGAWQLADYEACP</sequence>
<evidence type="ECO:0000313" key="1">
    <source>
        <dbReference type="EMBL" id="ELK30017.1"/>
    </source>
</evidence>
<protein>
    <submittedName>
        <fullName evidence="1">Gamma-tubulin complex component 5</fullName>
    </submittedName>
</protein>
<evidence type="ECO:0000313" key="2">
    <source>
        <dbReference type="Proteomes" id="UP000010556"/>
    </source>
</evidence>
<dbReference type="EMBL" id="KB107413">
    <property type="protein sequence ID" value="ELK30017.1"/>
    <property type="molecule type" value="Genomic_DNA"/>
</dbReference>
<accession>L5LVE4</accession>